<evidence type="ECO:0000256" key="1">
    <source>
        <dbReference type="ARBA" id="ARBA00022581"/>
    </source>
</evidence>
<keyword evidence="5" id="KW-1185">Reference proteome</keyword>
<dbReference type="eggNOG" id="ENOG502RT8K">
    <property type="taxonomic scope" value="Eukaryota"/>
</dbReference>
<keyword evidence="3" id="KW-1133">Transmembrane helix</keyword>
<feature type="chain" id="PRO_5009308928" evidence="4">
    <location>
        <begin position="26"/>
        <end position="611"/>
    </location>
</feature>
<evidence type="ECO:0000313" key="6">
    <source>
        <dbReference type="WBParaSite" id="Csp11.Scaffold629.g9764.t1"/>
    </source>
</evidence>
<reference evidence="6" key="1">
    <citation type="submission" date="2016-11" db="UniProtKB">
        <authorList>
            <consortium name="WormBaseParasite"/>
        </authorList>
    </citation>
    <scope>IDENTIFICATION</scope>
</reference>
<evidence type="ECO:0000256" key="3">
    <source>
        <dbReference type="SAM" id="Phobius"/>
    </source>
</evidence>
<keyword evidence="1" id="KW-0945">Host-virus interaction</keyword>
<feature type="region of interest" description="Disordered" evidence="2">
    <location>
        <begin position="102"/>
        <end position="301"/>
    </location>
</feature>
<proteinExistence type="predicted"/>
<evidence type="ECO:0000256" key="2">
    <source>
        <dbReference type="SAM" id="MobiDB-lite"/>
    </source>
</evidence>
<feature type="region of interest" description="Disordered" evidence="2">
    <location>
        <begin position="37"/>
        <end position="86"/>
    </location>
</feature>
<feature type="compositionally biased region" description="Polar residues" evidence="2">
    <location>
        <begin position="133"/>
        <end position="147"/>
    </location>
</feature>
<feature type="compositionally biased region" description="Pro residues" evidence="2">
    <location>
        <begin position="285"/>
        <end position="295"/>
    </location>
</feature>
<keyword evidence="3" id="KW-0812">Transmembrane</keyword>
<dbReference type="WBParaSite" id="Csp11.Scaffold629.g9764.t1">
    <property type="protein sequence ID" value="Csp11.Scaffold629.g9764.t1"/>
    <property type="gene ID" value="Csp11.Scaffold629.g9764"/>
</dbReference>
<evidence type="ECO:0000313" key="5">
    <source>
        <dbReference type="Proteomes" id="UP000095282"/>
    </source>
</evidence>
<keyword evidence="3" id="KW-0472">Membrane</keyword>
<accession>A0A1I7UIV8</accession>
<dbReference type="STRING" id="1561998.A0A1I7UIV8"/>
<evidence type="ECO:0000256" key="4">
    <source>
        <dbReference type="SAM" id="SignalP"/>
    </source>
</evidence>
<sequence length="611" mass="65152">MTVKLKNWTLLALFFLFVAITSVDNFKVSNLNWLTSDDVSSSDEDSNNQVDTRFRRTARGRAPGRQDHGNTDKHRDQTGADSELTSNDWEAVQLLSGDVLNKASFGGKGQQPNSGPKIAKTTSPTPPDPNAFINETDTTMEIKTSTVLLPIKTSNSKTTKSPNPPTPAPNSTSKPVQAQPAPTSTSKPPLVVLASNSTSKPTPGQPAPITPTPPPPPPTTPAPPPTTPTAPSTAPAPPSTAPTPPSTAPTIPPTPSPTPPSTPPPASATNQPHPVPGSGGSSTPVQPPSTIPPNSPSTHIPVAVTTTGDQIPINSMGTALPWKRTTYTCDSLPDGSRQCIIDMCKRMKAIGEQGGDNSVIAWILLIVGIIGIAVNLIVFFLRCRKRNKNKNENVVSSSTEDAEAGNALAMKAALVKATEQAKKQEKEKTVEEPSIVSIKTKENAKKNRAKLLLAQTNMDKLRKHVKKTNAQYKSDIRSSKFEKKGPIFIPKEPPIVPAVPLPDGIVLENVTYDPKLNEMWDIGSDVDDIELDDSYQINPDSITESEASQKSGSKKGKKGGEKKKDATKSGTDDAKTTPDAAEGKDKKDDSVKKDDKSGKKDKSKKDKTKST</sequence>
<feature type="compositionally biased region" description="Low complexity" evidence="2">
    <location>
        <begin position="152"/>
        <end position="161"/>
    </location>
</feature>
<dbReference type="PANTHER" id="PTHR13037">
    <property type="entry name" value="FORMIN"/>
    <property type="match status" value="1"/>
</dbReference>
<feature type="region of interest" description="Disordered" evidence="2">
    <location>
        <begin position="540"/>
        <end position="611"/>
    </location>
</feature>
<dbReference type="PANTHER" id="PTHR13037:SF24">
    <property type="entry name" value="POLYCOMB PROTEIN PCL-RELATED"/>
    <property type="match status" value="1"/>
</dbReference>
<dbReference type="Proteomes" id="UP000095282">
    <property type="component" value="Unplaced"/>
</dbReference>
<keyword evidence="4" id="KW-0732">Signal</keyword>
<feature type="compositionally biased region" description="Pro residues" evidence="2">
    <location>
        <begin position="203"/>
        <end position="266"/>
    </location>
</feature>
<feature type="compositionally biased region" description="Basic and acidic residues" evidence="2">
    <location>
        <begin position="558"/>
        <end position="611"/>
    </location>
</feature>
<name>A0A1I7UIV8_9PELO</name>
<feature type="compositionally biased region" description="Basic and acidic residues" evidence="2">
    <location>
        <begin position="64"/>
        <end position="78"/>
    </location>
</feature>
<organism evidence="5 6">
    <name type="scientific">Caenorhabditis tropicalis</name>
    <dbReference type="NCBI Taxonomy" id="1561998"/>
    <lineage>
        <taxon>Eukaryota</taxon>
        <taxon>Metazoa</taxon>
        <taxon>Ecdysozoa</taxon>
        <taxon>Nematoda</taxon>
        <taxon>Chromadorea</taxon>
        <taxon>Rhabditida</taxon>
        <taxon>Rhabditina</taxon>
        <taxon>Rhabditomorpha</taxon>
        <taxon>Rhabditoidea</taxon>
        <taxon>Rhabditidae</taxon>
        <taxon>Peloderinae</taxon>
        <taxon>Caenorhabditis</taxon>
    </lineage>
</organism>
<protein>
    <submittedName>
        <fullName evidence="6">WH2 domain-containing protein</fullName>
    </submittedName>
</protein>
<feature type="transmembrane region" description="Helical" evidence="3">
    <location>
        <begin position="359"/>
        <end position="381"/>
    </location>
</feature>
<feature type="signal peptide" evidence="4">
    <location>
        <begin position="1"/>
        <end position="25"/>
    </location>
</feature>
<dbReference type="AlphaFoldDB" id="A0A1I7UIV8"/>